<evidence type="ECO:0000313" key="4">
    <source>
        <dbReference type="EMBL" id="MCR8875303.1"/>
    </source>
</evidence>
<dbReference type="InterPro" id="IPR014710">
    <property type="entry name" value="RmlC-like_jellyroll"/>
</dbReference>
<gene>
    <name evidence="4" type="ORF">NW209_15025</name>
</gene>
<protein>
    <submittedName>
        <fullName evidence="4">Carboxymuconolactone decarboxylase family protein</fullName>
    </submittedName>
</protein>
<dbReference type="Pfam" id="PF02627">
    <property type="entry name" value="CMD"/>
    <property type="match status" value="1"/>
</dbReference>
<dbReference type="RefSeq" id="WP_258336326.1">
    <property type="nucleotide sequence ID" value="NZ_JANRHJ010000026.1"/>
</dbReference>
<dbReference type="InterPro" id="IPR013096">
    <property type="entry name" value="Cupin_2"/>
</dbReference>
<dbReference type="PANTHER" id="PTHR43698">
    <property type="entry name" value="RIBD C-TERMINAL DOMAIN CONTAINING PROTEIN"/>
    <property type="match status" value="1"/>
</dbReference>
<dbReference type="AlphaFoldDB" id="A0AAW5NA52"/>
<evidence type="ECO:0000256" key="1">
    <source>
        <dbReference type="SAM" id="SignalP"/>
    </source>
</evidence>
<dbReference type="InterPro" id="IPR029032">
    <property type="entry name" value="AhpD-like"/>
</dbReference>
<dbReference type="CDD" id="cd02233">
    <property type="entry name" value="cupin_HNL-like"/>
    <property type="match status" value="1"/>
</dbReference>
<name>A0AAW5NA52_9BACT</name>
<feature type="signal peptide" evidence="1">
    <location>
        <begin position="1"/>
        <end position="21"/>
    </location>
</feature>
<dbReference type="Proteomes" id="UP001204579">
    <property type="component" value="Unassembled WGS sequence"/>
</dbReference>
<evidence type="ECO:0000259" key="2">
    <source>
        <dbReference type="Pfam" id="PF02627"/>
    </source>
</evidence>
<dbReference type="InterPro" id="IPR011051">
    <property type="entry name" value="RmlC_Cupin_sf"/>
</dbReference>
<dbReference type="Gene3D" id="2.60.120.10">
    <property type="entry name" value="Jelly Rolls"/>
    <property type="match status" value="1"/>
</dbReference>
<evidence type="ECO:0000259" key="3">
    <source>
        <dbReference type="Pfam" id="PF07883"/>
    </source>
</evidence>
<evidence type="ECO:0000313" key="5">
    <source>
        <dbReference type="Proteomes" id="UP001204579"/>
    </source>
</evidence>
<dbReference type="GO" id="GO:0051920">
    <property type="term" value="F:peroxiredoxin activity"/>
    <property type="evidence" value="ECO:0007669"/>
    <property type="project" value="InterPro"/>
</dbReference>
<dbReference type="PANTHER" id="PTHR43698:SF1">
    <property type="entry name" value="BLL4564 PROTEIN"/>
    <property type="match status" value="1"/>
</dbReference>
<dbReference type="Gene3D" id="1.20.1290.10">
    <property type="entry name" value="AhpD-like"/>
    <property type="match status" value="1"/>
</dbReference>
<keyword evidence="5" id="KW-1185">Reference proteome</keyword>
<dbReference type="EMBL" id="JANRHJ010000026">
    <property type="protein sequence ID" value="MCR8875303.1"/>
    <property type="molecule type" value="Genomic_DNA"/>
</dbReference>
<dbReference type="Pfam" id="PF07883">
    <property type="entry name" value="Cupin_2"/>
    <property type="match status" value="1"/>
</dbReference>
<feature type="domain" description="Carboxymuconolactone decarboxylase-like" evidence="2">
    <location>
        <begin position="24"/>
        <end position="87"/>
    </location>
</feature>
<comment type="caution">
    <text evidence="4">The sequence shown here is derived from an EMBL/GenBank/DDBJ whole genome shotgun (WGS) entry which is preliminary data.</text>
</comment>
<dbReference type="InterPro" id="IPR003779">
    <property type="entry name" value="CMD-like"/>
</dbReference>
<sequence>MRTIILSITMIMLSFYQSAQAQQADTLSIRQQRIVAIAATTAQGDLENLKTSLARGLDNGMTVNEIKEVLVHAYAYCGFPRSLRALQTFMEVLEERKAQGITDAVGREASPVADEQDKYTRGAELLEKLSGAPADAPKTGYAAFAPVIEQYLKEHLFCDIFERDLLTWQERELATVSILTAMGEGVEPMLKSHSAICLRQGIRESQLRQMTEIVNGLKDDDPFARGTLMPDNPNFTDKAWLQGYVSPQDGFGCTVSNVTFAPGCRNSWHSHKGGQLLLCTSGKGYYQEKGKPIQLLLPGDVVKIAPDVIHWHGAAPDSEFTHIAIGTQLDKGGVTWLEPVTDDEYNSYKENNNR</sequence>
<accession>A0AAW5NA52</accession>
<dbReference type="InterPro" id="IPR047263">
    <property type="entry name" value="HNL-like_cupin"/>
</dbReference>
<organism evidence="4 5">
    <name type="scientific">Phocaeicola barnesiae</name>
    <dbReference type="NCBI Taxonomy" id="376804"/>
    <lineage>
        <taxon>Bacteria</taxon>
        <taxon>Pseudomonadati</taxon>
        <taxon>Bacteroidota</taxon>
        <taxon>Bacteroidia</taxon>
        <taxon>Bacteroidales</taxon>
        <taxon>Bacteroidaceae</taxon>
        <taxon>Phocaeicola</taxon>
    </lineage>
</organism>
<feature type="domain" description="Cupin type-2" evidence="3">
    <location>
        <begin position="258"/>
        <end position="318"/>
    </location>
</feature>
<dbReference type="SUPFAM" id="SSF51182">
    <property type="entry name" value="RmlC-like cupins"/>
    <property type="match status" value="1"/>
</dbReference>
<feature type="chain" id="PRO_5043845955" evidence="1">
    <location>
        <begin position="22"/>
        <end position="354"/>
    </location>
</feature>
<keyword evidence="1" id="KW-0732">Signal</keyword>
<reference evidence="4 5" key="1">
    <citation type="submission" date="2022-08" db="EMBL/GenBank/DDBJ databases">
        <authorList>
            <person name="Zeman M."/>
            <person name="Kubasova T."/>
        </authorList>
    </citation>
    <scope>NUCLEOTIDE SEQUENCE [LARGE SCALE GENOMIC DNA]</scope>
    <source>
        <strain evidence="4 5">ET62</strain>
    </source>
</reference>
<dbReference type="SUPFAM" id="SSF69118">
    <property type="entry name" value="AhpD-like"/>
    <property type="match status" value="1"/>
</dbReference>
<proteinExistence type="predicted"/>